<dbReference type="SMART" id="SM00355">
    <property type="entry name" value="ZnF_C2H2"/>
    <property type="match status" value="2"/>
</dbReference>
<dbReference type="Proteomes" id="UP001233999">
    <property type="component" value="Unassembled WGS sequence"/>
</dbReference>
<dbReference type="EMBL" id="JASPKZ010003433">
    <property type="protein sequence ID" value="KAJ9593513.1"/>
    <property type="molecule type" value="Genomic_DNA"/>
</dbReference>
<keyword evidence="2" id="KW-0677">Repeat</keyword>
<dbReference type="GO" id="GO:0008270">
    <property type="term" value="F:zinc ion binding"/>
    <property type="evidence" value="ECO:0007669"/>
    <property type="project" value="UniProtKB-KW"/>
</dbReference>
<protein>
    <recommendedName>
        <fullName evidence="6">C2H2-type domain-containing protein</fullName>
    </recommendedName>
</protein>
<comment type="caution">
    <text evidence="7">The sequence shown here is derived from an EMBL/GenBank/DDBJ whole genome shotgun (WGS) entry which is preliminary data.</text>
</comment>
<keyword evidence="4" id="KW-0862">Zinc</keyword>
<dbReference type="InterPro" id="IPR013087">
    <property type="entry name" value="Znf_C2H2_type"/>
</dbReference>
<reference evidence="7" key="1">
    <citation type="journal article" date="2023" name="IScience">
        <title>Live-bearing cockroach genome reveals convergent evolutionary mechanisms linked to viviparity in insects and beyond.</title>
        <authorList>
            <person name="Fouks B."/>
            <person name="Harrison M.C."/>
            <person name="Mikhailova A.A."/>
            <person name="Marchal E."/>
            <person name="English S."/>
            <person name="Carruthers M."/>
            <person name="Jennings E.C."/>
            <person name="Chiamaka E.L."/>
            <person name="Frigard R.A."/>
            <person name="Pippel M."/>
            <person name="Attardo G.M."/>
            <person name="Benoit J.B."/>
            <person name="Bornberg-Bauer E."/>
            <person name="Tobe S.S."/>
        </authorList>
    </citation>
    <scope>NUCLEOTIDE SEQUENCE</scope>
    <source>
        <strain evidence="7">Stay&amp;Tobe</strain>
    </source>
</reference>
<keyword evidence="8" id="KW-1185">Reference proteome</keyword>
<evidence type="ECO:0000256" key="1">
    <source>
        <dbReference type="ARBA" id="ARBA00022723"/>
    </source>
</evidence>
<dbReference type="FunFam" id="3.30.160.60:FF:000100">
    <property type="entry name" value="Zinc finger 45-like"/>
    <property type="match status" value="1"/>
</dbReference>
<evidence type="ECO:0000256" key="2">
    <source>
        <dbReference type="ARBA" id="ARBA00022737"/>
    </source>
</evidence>
<accession>A0AAD8A918</accession>
<evidence type="ECO:0000256" key="4">
    <source>
        <dbReference type="ARBA" id="ARBA00022833"/>
    </source>
</evidence>
<proteinExistence type="predicted"/>
<evidence type="ECO:0000313" key="8">
    <source>
        <dbReference type="Proteomes" id="UP001233999"/>
    </source>
</evidence>
<dbReference type="SUPFAM" id="SSF57667">
    <property type="entry name" value="beta-beta-alpha zinc fingers"/>
    <property type="match status" value="1"/>
</dbReference>
<evidence type="ECO:0000256" key="3">
    <source>
        <dbReference type="ARBA" id="ARBA00022771"/>
    </source>
</evidence>
<reference evidence="7" key="2">
    <citation type="submission" date="2023-05" db="EMBL/GenBank/DDBJ databases">
        <authorList>
            <person name="Fouks B."/>
        </authorList>
    </citation>
    <scope>NUCLEOTIDE SEQUENCE</scope>
    <source>
        <strain evidence="7">Stay&amp;Tobe</strain>
        <tissue evidence="7">Testes</tissue>
    </source>
</reference>
<dbReference type="Pfam" id="PF00096">
    <property type="entry name" value="zf-C2H2"/>
    <property type="match status" value="2"/>
</dbReference>
<evidence type="ECO:0000256" key="5">
    <source>
        <dbReference type="PROSITE-ProRule" id="PRU00042"/>
    </source>
</evidence>
<dbReference type="AlphaFoldDB" id="A0AAD8A918"/>
<dbReference type="InterPro" id="IPR036236">
    <property type="entry name" value="Znf_C2H2_sf"/>
</dbReference>
<dbReference type="Gene3D" id="3.30.160.60">
    <property type="entry name" value="Classic Zinc Finger"/>
    <property type="match status" value="1"/>
</dbReference>
<feature type="domain" description="C2H2-type" evidence="6">
    <location>
        <begin position="42"/>
        <end position="69"/>
    </location>
</feature>
<feature type="non-terminal residue" evidence="7">
    <location>
        <position position="90"/>
    </location>
</feature>
<evidence type="ECO:0000259" key="6">
    <source>
        <dbReference type="PROSITE" id="PS50157"/>
    </source>
</evidence>
<dbReference type="PROSITE" id="PS50157">
    <property type="entry name" value="ZINC_FINGER_C2H2_2"/>
    <property type="match status" value="2"/>
</dbReference>
<feature type="domain" description="C2H2-type" evidence="6">
    <location>
        <begin position="13"/>
        <end position="40"/>
    </location>
</feature>
<dbReference type="PROSITE" id="PS00028">
    <property type="entry name" value="ZINC_FINGER_C2H2_1"/>
    <property type="match status" value="1"/>
</dbReference>
<organism evidence="7 8">
    <name type="scientific">Diploptera punctata</name>
    <name type="common">Pacific beetle cockroach</name>
    <dbReference type="NCBI Taxonomy" id="6984"/>
    <lineage>
        <taxon>Eukaryota</taxon>
        <taxon>Metazoa</taxon>
        <taxon>Ecdysozoa</taxon>
        <taxon>Arthropoda</taxon>
        <taxon>Hexapoda</taxon>
        <taxon>Insecta</taxon>
        <taxon>Pterygota</taxon>
        <taxon>Neoptera</taxon>
        <taxon>Polyneoptera</taxon>
        <taxon>Dictyoptera</taxon>
        <taxon>Blattodea</taxon>
        <taxon>Blaberoidea</taxon>
        <taxon>Blaberidae</taxon>
        <taxon>Diplopterinae</taxon>
        <taxon>Diploptera</taxon>
    </lineage>
</organism>
<gene>
    <name evidence="7" type="ORF">L9F63_014943</name>
</gene>
<keyword evidence="3 5" id="KW-0863">Zinc-finger</keyword>
<keyword evidence="1" id="KW-0479">Metal-binding</keyword>
<evidence type="ECO:0000313" key="7">
    <source>
        <dbReference type="EMBL" id="KAJ9593513.1"/>
    </source>
</evidence>
<sequence>MDRTGRIQIDQDFKCPVCFRSYKWKKALIRHQRYECGVTPRFTCSLCGNSFTHKHTLKNHYKAHLKQGHMSDLEVFGHVFDVFVYGILTM</sequence>
<name>A0AAD8A918_DIPPU</name>